<dbReference type="AlphaFoldDB" id="A0A800MX94"/>
<accession>A0A800MX94</accession>
<gene>
    <name evidence="2" type="ORF">KIS1582_1991</name>
</gene>
<evidence type="ECO:0000313" key="3">
    <source>
        <dbReference type="Proteomes" id="UP000465778"/>
    </source>
</evidence>
<proteinExistence type="predicted"/>
<sequence length="124" mass="14647">MITKEMLARFDELNRRKKDLEAELDKLKDLFHQYFDTAVGQNEKGEVKIDSYKLQRQIRRTEKFDTEETVKRLEELNLPELIQKKPDERKIKSALELQIIKEKDLEGCLSEKVTAAILVKKIEA</sequence>
<name>A0A800MX94_CYTFI</name>
<dbReference type="EMBL" id="VDEM01000018">
    <property type="protein sequence ID" value="KAF0824176.1"/>
    <property type="molecule type" value="Genomic_DNA"/>
</dbReference>
<keyword evidence="1" id="KW-0175">Coiled coil</keyword>
<feature type="coiled-coil region" evidence="1">
    <location>
        <begin position="3"/>
        <end position="37"/>
    </location>
</feature>
<dbReference type="OrthoDB" id="2704409at2"/>
<evidence type="ECO:0000256" key="1">
    <source>
        <dbReference type="SAM" id="Coils"/>
    </source>
</evidence>
<dbReference type="RefSeq" id="WP_159344974.1">
    <property type="nucleotide sequence ID" value="NZ_CP084990.1"/>
</dbReference>
<protein>
    <submittedName>
        <fullName evidence="2">Uncharacterized protein</fullName>
    </submittedName>
</protein>
<evidence type="ECO:0000313" key="2">
    <source>
        <dbReference type="EMBL" id="KAF0824176.1"/>
    </source>
</evidence>
<organism evidence="2 3">
    <name type="scientific">Cytobacillus firmus</name>
    <name type="common">Bacillus firmus</name>
    <dbReference type="NCBI Taxonomy" id="1399"/>
    <lineage>
        <taxon>Bacteria</taxon>
        <taxon>Bacillati</taxon>
        <taxon>Bacillota</taxon>
        <taxon>Bacilli</taxon>
        <taxon>Bacillales</taxon>
        <taxon>Bacillaceae</taxon>
        <taxon>Cytobacillus</taxon>
    </lineage>
</organism>
<reference evidence="2 3" key="1">
    <citation type="journal article" date="2020" name="G3 (Bethesda)">
        <title>Whole Genome Sequencing and Comparative Genomics of Two Nematicidal Bacillus Strains Reveals a Wide Range of Possible Virulence Factors.</title>
        <authorList>
            <person name="Susic N."/>
            <person name="Janezic S."/>
            <person name="Rupnik M."/>
            <person name="Geric Stare B."/>
        </authorList>
    </citation>
    <scope>NUCLEOTIDE SEQUENCE [LARGE SCALE GENOMIC DNA]</scope>
    <source>
        <strain evidence="2 3">I-1582</strain>
    </source>
</reference>
<dbReference type="Proteomes" id="UP000465778">
    <property type="component" value="Unassembled WGS sequence"/>
</dbReference>
<comment type="caution">
    <text evidence="2">The sequence shown here is derived from an EMBL/GenBank/DDBJ whole genome shotgun (WGS) entry which is preliminary data.</text>
</comment>